<organism evidence="2 3">
    <name type="scientific">Algoriphagus boseongensis</name>
    <dbReference type="NCBI Taxonomy" id="1442587"/>
    <lineage>
        <taxon>Bacteria</taxon>
        <taxon>Pseudomonadati</taxon>
        <taxon>Bacteroidota</taxon>
        <taxon>Cytophagia</taxon>
        <taxon>Cytophagales</taxon>
        <taxon>Cyclobacteriaceae</taxon>
        <taxon>Algoriphagus</taxon>
    </lineage>
</organism>
<reference evidence="2 3" key="1">
    <citation type="submission" date="2019-03" db="EMBL/GenBank/DDBJ databases">
        <title>Genomic Encyclopedia of Type Strains, Phase III (KMG-III): the genomes of soil and plant-associated and newly described type strains.</title>
        <authorList>
            <person name="Whitman W."/>
        </authorList>
    </citation>
    <scope>NUCLEOTIDE SEQUENCE [LARGE SCALE GENOMIC DNA]</scope>
    <source>
        <strain evidence="2 3">CECT 8446</strain>
    </source>
</reference>
<dbReference type="AlphaFoldDB" id="A0A4V3D263"/>
<dbReference type="OrthoDB" id="1467785at2"/>
<evidence type="ECO:0000313" key="2">
    <source>
        <dbReference type="EMBL" id="TDQ17130.1"/>
    </source>
</evidence>
<keyword evidence="1" id="KW-0472">Membrane</keyword>
<keyword evidence="1" id="KW-1133">Transmembrane helix</keyword>
<proteinExistence type="predicted"/>
<accession>A0A4V3D263</accession>
<sequence>MHLFHHSTKHKNKGYLLAGSILILMGMVVFIVPFFHEVETDPSKIVLVGGIPFLSGIVLISTYSGTTIDFEKKQLKKYQSILWFKLGKWENLPRIETAELVHYTYQSRNTPNGISPTISAEITTYKCVIKLEGKKLQVFDYANEKDAIRALAQIQEGLRL</sequence>
<dbReference type="EMBL" id="SNYF01000006">
    <property type="protein sequence ID" value="TDQ17130.1"/>
    <property type="molecule type" value="Genomic_DNA"/>
</dbReference>
<feature type="transmembrane region" description="Helical" evidence="1">
    <location>
        <begin position="47"/>
        <end position="68"/>
    </location>
</feature>
<gene>
    <name evidence="2" type="ORF">DFQ04_1782</name>
</gene>
<keyword evidence="1" id="KW-0812">Transmembrane</keyword>
<evidence type="ECO:0000313" key="3">
    <source>
        <dbReference type="Proteomes" id="UP000294535"/>
    </source>
</evidence>
<dbReference type="Proteomes" id="UP000294535">
    <property type="component" value="Unassembled WGS sequence"/>
</dbReference>
<comment type="caution">
    <text evidence="2">The sequence shown here is derived from an EMBL/GenBank/DDBJ whole genome shotgun (WGS) entry which is preliminary data.</text>
</comment>
<protein>
    <recommendedName>
        <fullName evidence="4">PH (Pleckstrin Homology) domain-containing protein</fullName>
    </recommendedName>
</protein>
<evidence type="ECO:0000256" key="1">
    <source>
        <dbReference type="SAM" id="Phobius"/>
    </source>
</evidence>
<keyword evidence="3" id="KW-1185">Reference proteome</keyword>
<feature type="transmembrane region" description="Helical" evidence="1">
    <location>
        <begin position="15"/>
        <end position="35"/>
    </location>
</feature>
<evidence type="ECO:0008006" key="4">
    <source>
        <dbReference type="Google" id="ProtNLM"/>
    </source>
</evidence>
<name>A0A4V3D263_9BACT</name>